<dbReference type="AlphaFoldDB" id="A0AAD1W065"/>
<feature type="coiled-coil region" evidence="8">
    <location>
        <begin position="500"/>
        <end position="527"/>
    </location>
</feature>
<gene>
    <name evidence="10" type="ORF">PECUL_23A034062</name>
</gene>
<keyword evidence="4" id="KW-0547">Nucleotide-binding</keyword>
<evidence type="ECO:0000256" key="7">
    <source>
        <dbReference type="ARBA" id="ARBA00049274"/>
    </source>
</evidence>
<keyword evidence="11" id="KW-1185">Reference proteome</keyword>
<evidence type="ECO:0000256" key="6">
    <source>
        <dbReference type="ARBA" id="ARBA00041448"/>
    </source>
</evidence>
<dbReference type="GO" id="GO:0005524">
    <property type="term" value="F:ATP binding"/>
    <property type="evidence" value="ECO:0007669"/>
    <property type="project" value="UniProtKB-KW"/>
</dbReference>
<evidence type="ECO:0000256" key="9">
    <source>
        <dbReference type="SAM" id="MobiDB-lite"/>
    </source>
</evidence>
<feature type="region of interest" description="Disordered" evidence="9">
    <location>
        <begin position="528"/>
        <end position="561"/>
    </location>
</feature>
<keyword evidence="8" id="KW-0175">Coiled coil</keyword>
<dbReference type="Gene3D" id="3.30.470.20">
    <property type="entry name" value="ATP-grasp fold, B domain"/>
    <property type="match status" value="1"/>
</dbReference>
<accession>A0AAD1W065</accession>
<dbReference type="SUPFAM" id="SSF56059">
    <property type="entry name" value="Glutathione synthetase ATP-binding domain-like"/>
    <property type="match status" value="1"/>
</dbReference>
<reference evidence="10" key="1">
    <citation type="submission" date="2022-03" db="EMBL/GenBank/DDBJ databases">
        <authorList>
            <person name="Alioto T."/>
            <person name="Alioto T."/>
            <person name="Gomez Garrido J."/>
        </authorList>
    </citation>
    <scope>NUCLEOTIDE SEQUENCE</scope>
</reference>
<evidence type="ECO:0000256" key="1">
    <source>
        <dbReference type="ARBA" id="ARBA00006820"/>
    </source>
</evidence>
<evidence type="ECO:0000256" key="2">
    <source>
        <dbReference type="ARBA" id="ARBA00022598"/>
    </source>
</evidence>
<dbReference type="GO" id="GO:0015631">
    <property type="term" value="F:tubulin binding"/>
    <property type="evidence" value="ECO:0007669"/>
    <property type="project" value="TreeGrafter"/>
</dbReference>
<evidence type="ECO:0000256" key="8">
    <source>
        <dbReference type="SAM" id="Coils"/>
    </source>
</evidence>
<dbReference type="PROSITE" id="PS51221">
    <property type="entry name" value="TTL"/>
    <property type="match status" value="1"/>
</dbReference>
<dbReference type="PANTHER" id="PTHR12241">
    <property type="entry name" value="TUBULIN POLYGLUTAMYLASE"/>
    <property type="match status" value="1"/>
</dbReference>
<name>A0AAD1W065_PELCU</name>
<feature type="region of interest" description="Disordered" evidence="9">
    <location>
        <begin position="1"/>
        <end position="20"/>
    </location>
</feature>
<proteinExistence type="inferred from homology"/>
<dbReference type="GO" id="GO:0000226">
    <property type="term" value="P:microtubule cytoskeleton organization"/>
    <property type="evidence" value="ECO:0007669"/>
    <property type="project" value="TreeGrafter"/>
</dbReference>
<dbReference type="GO" id="GO:0005874">
    <property type="term" value="C:microtubule"/>
    <property type="evidence" value="ECO:0007669"/>
    <property type="project" value="UniProtKB-KW"/>
</dbReference>
<comment type="catalytic activity">
    <reaction evidence="7">
        <text>L-glutamyl-[protein] + L-glutamate + ATP = gamma-L-glutamyl-L-glutamyl-[protein] + ADP + phosphate + H(+)</text>
        <dbReference type="Rhea" id="RHEA:60144"/>
        <dbReference type="Rhea" id="RHEA-COMP:10208"/>
        <dbReference type="Rhea" id="RHEA-COMP:15517"/>
        <dbReference type="ChEBI" id="CHEBI:15378"/>
        <dbReference type="ChEBI" id="CHEBI:29973"/>
        <dbReference type="ChEBI" id="CHEBI:29985"/>
        <dbReference type="ChEBI" id="CHEBI:30616"/>
        <dbReference type="ChEBI" id="CHEBI:43474"/>
        <dbReference type="ChEBI" id="CHEBI:143622"/>
        <dbReference type="ChEBI" id="CHEBI:456216"/>
    </reaction>
    <physiologicalReaction direction="left-to-right" evidence="7">
        <dbReference type="Rhea" id="RHEA:60145"/>
    </physiologicalReaction>
</comment>
<keyword evidence="2" id="KW-0436">Ligase</keyword>
<dbReference type="EMBL" id="OW240914">
    <property type="protein sequence ID" value="CAH2276438.1"/>
    <property type="molecule type" value="Genomic_DNA"/>
</dbReference>
<dbReference type="InterPro" id="IPR004344">
    <property type="entry name" value="TTL/TTLL_fam"/>
</dbReference>
<dbReference type="GO" id="GO:0036064">
    <property type="term" value="C:ciliary basal body"/>
    <property type="evidence" value="ECO:0007669"/>
    <property type="project" value="TreeGrafter"/>
</dbReference>
<comment type="similarity">
    <text evidence="1">Belongs to the tubulin--tyrosine ligase family.</text>
</comment>
<dbReference type="FunFam" id="3.30.470.20:FF:000009">
    <property type="entry name" value="tubulin polyglutamylase TTLL5 isoform X1"/>
    <property type="match status" value="1"/>
</dbReference>
<sequence>MDIEQTNSVETPESQEIEDQEKPPCILWTGSLKKTPIVRFRAEALTNDPHLHKVGTKYKMCFKMVDAGSSLVRTILSSHGFQEVHPISRNFNVMWTGPLRSTSVLTNLTKFQRINHFPKSSVLGQKDLLYKNIQNLQLKHRNHRFDFIPPSFVLPDEYNQFSRVISKDQGPWIVKPVSSCQGHGIQLINSLSQISRKDKLLVSRYIQNPLLIDGLKFDIRLYVLVTSYDPLTIYLFKEGITRFATRKYNLTKENMNNRFVHLTNYSVNKKSASFVSCRNPHVEDYGSKWSMSALLNYLKKNGKDTATLMSKIEDVIIKTIISAEGTIALASKSMLAHRKNCFEIYGFDILIDENMKPWMLEVNLSPSLTCDAPLDLKIKANVVADALTITGVECKDPCERQIKGGCTTSETRPCQARNRSFAERLEIFEGVKDEEERSGGYIRIFPREDTWKRYGSLLTNTSLNQALALHLYPEKAVVRESSTYEPQQQVPAYECQLPPLKQTVRRYQEMTRKVSRVAREVRQEIEKPVLVAGSRRPSNTSEKCHHRRREPSQDLNKQPDDLRPRVLCSHHASAGSVQVSEDLLKARFESMKQQEEALLKRRSIEVSNIVAGFSSIYKQAFGETKLL</sequence>
<protein>
    <recommendedName>
        <fullName evidence="6">Tubulin--tyrosine ligase-like protein 5</fullName>
    </recommendedName>
</protein>
<organism evidence="10 11">
    <name type="scientific">Pelobates cultripes</name>
    <name type="common">Western spadefoot toad</name>
    <dbReference type="NCBI Taxonomy" id="61616"/>
    <lineage>
        <taxon>Eukaryota</taxon>
        <taxon>Metazoa</taxon>
        <taxon>Chordata</taxon>
        <taxon>Craniata</taxon>
        <taxon>Vertebrata</taxon>
        <taxon>Euteleostomi</taxon>
        <taxon>Amphibia</taxon>
        <taxon>Batrachia</taxon>
        <taxon>Anura</taxon>
        <taxon>Pelobatoidea</taxon>
        <taxon>Pelobatidae</taxon>
        <taxon>Pelobates</taxon>
    </lineage>
</organism>
<evidence type="ECO:0000256" key="5">
    <source>
        <dbReference type="ARBA" id="ARBA00022840"/>
    </source>
</evidence>
<dbReference type="GO" id="GO:0070740">
    <property type="term" value="F:tubulin-glutamic acid ligase activity"/>
    <property type="evidence" value="ECO:0007669"/>
    <property type="project" value="TreeGrafter"/>
</dbReference>
<evidence type="ECO:0000256" key="3">
    <source>
        <dbReference type="ARBA" id="ARBA00022701"/>
    </source>
</evidence>
<evidence type="ECO:0000313" key="11">
    <source>
        <dbReference type="Proteomes" id="UP001295444"/>
    </source>
</evidence>
<dbReference type="Proteomes" id="UP001295444">
    <property type="component" value="Chromosome 03"/>
</dbReference>
<dbReference type="PANTHER" id="PTHR12241:SF145">
    <property type="entry name" value="TUBULIN POLYGLUTAMYLASE TTLL5"/>
    <property type="match status" value="1"/>
</dbReference>
<dbReference type="Pfam" id="PF03133">
    <property type="entry name" value="TTL"/>
    <property type="match status" value="1"/>
</dbReference>
<keyword evidence="3" id="KW-0493">Microtubule</keyword>
<keyword evidence="5" id="KW-0067">ATP-binding</keyword>
<evidence type="ECO:0000313" key="10">
    <source>
        <dbReference type="EMBL" id="CAH2276438.1"/>
    </source>
</evidence>
<feature type="compositionally biased region" description="Polar residues" evidence="9">
    <location>
        <begin position="1"/>
        <end position="12"/>
    </location>
</feature>
<evidence type="ECO:0000256" key="4">
    <source>
        <dbReference type="ARBA" id="ARBA00022741"/>
    </source>
</evidence>